<keyword evidence="3" id="KW-1185">Reference proteome</keyword>
<accession>A0A4D6LZ96</accession>
<proteinExistence type="predicted"/>
<organism evidence="2 3">
    <name type="scientific">Vigna unguiculata</name>
    <name type="common">Cowpea</name>
    <dbReference type="NCBI Taxonomy" id="3917"/>
    <lineage>
        <taxon>Eukaryota</taxon>
        <taxon>Viridiplantae</taxon>
        <taxon>Streptophyta</taxon>
        <taxon>Embryophyta</taxon>
        <taxon>Tracheophyta</taxon>
        <taxon>Spermatophyta</taxon>
        <taxon>Magnoliopsida</taxon>
        <taxon>eudicotyledons</taxon>
        <taxon>Gunneridae</taxon>
        <taxon>Pentapetalae</taxon>
        <taxon>rosids</taxon>
        <taxon>fabids</taxon>
        <taxon>Fabales</taxon>
        <taxon>Fabaceae</taxon>
        <taxon>Papilionoideae</taxon>
        <taxon>50 kb inversion clade</taxon>
        <taxon>NPAAA clade</taxon>
        <taxon>indigoferoid/millettioid clade</taxon>
        <taxon>Phaseoleae</taxon>
        <taxon>Vigna</taxon>
    </lineage>
</organism>
<feature type="transmembrane region" description="Helical" evidence="1">
    <location>
        <begin position="431"/>
        <end position="454"/>
    </location>
</feature>
<dbReference type="Pfam" id="PF03140">
    <property type="entry name" value="DUF247"/>
    <property type="match status" value="1"/>
</dbReference>
<keyword evidence="1" id="KW-0472">Membrane</keyword>
<dbReference type="Gramene" id="Vigun04g107000.1.v1.2">
    <property type="protein sequence ID" value="Vigun04g107000.1.v1.2"/>
    <property type="gene ID" value="Vigun04g107000.v1.2"/>
</dbReference>
<keyword evidence="1" id="KW-0812">Transmembrane</keyword>
<protein>
    <submittedName>
        <fullName evidence="2">Uncharacterized protein</fullName>
    </submittedName>
</protein>
<sequence>MSATSISNLTMEERFQELQKAKETPSPALGNAKIQRVPPHLLRNRKNFNKHYSPKLVSFGPIHHGDLNLHLGEQYKKMWAAEYIGSTRTTLPKLHKKFVQNRESLKPLFDEDILTKNGRFSKYEEQGFETREDMISWMLFVDGCALLHILEHAKLHEPGKMNVKVDQLVLVMQDALLLENQLPFPLLKHLWRDSKEELIEIMKGFLRCHHWATNEDQVNFRADFPQPTHLLHLQRSIILYESPTKTDKKGFCVPKRNTGKRSETQNVSPQKQDDMVTYRNIKELKAAGIEFMSSKTRRPKDISFSLGWFHSTLKLPEIVVDDTTAATVLNLIAYEMCPDFQNDYGICSYVSFLDSLIDHPDDVKALRSERILLNSLGSDEEVAELFNTLSTDLVPDMGKYADLRNQIEKHYKNKLRTWLALGCSTYFSNPWAIIAFHAAVVGLVLTFVQTWYAIRPPK</sequence>
<dbReference type="AlphaFoldDB" id="A0A4D6LZ96"/>
<dbReference type="Proteomes" id="UP000501690">
    <property type="component" value="Linkage Group LG5"/>
</dbReference>
<gene>
    <name evidence="2" type="ORF">DEO72_LG5g2174</name>
</gene>
<evidence type="ECO:0000256" key="1">
    <source>
        <dbReference type="SAM" id="Phobius"/>
    </source>
</evidence>
<dbReference type="OrthoDB" id="1849062at2759"/>
<dbReference type="PANTHER" id="PTHR31549">
    <property type="entry name" value="PROTEIN, PUTATIVE (DUF247)-RELATED-RELATED"/>
    <property type="match status" value="1"/>
</dbReference>
<evidence type="ECO:0000313" key="3">
    <source>
        <dbReference type="Proteomes" id="UP000501690"/>
    </source>
</evidence>
<reference evidence="2 3" key="1">
    <citation type="submission" date="2019-04" db="EMBL/GenBank/DDBJ databases">
        <title>An improved genome assembly and genetic linkage map for asparagus bean, Vigna unguiculata ssp. sesquipedialis.</title>
        <authorList>
            <person name="Xia Q."/>
            <person name="Zhang R."/>
            <person name="Dong Y."/>
        </authorList>
    </citation>
    <scope>NUCLEOTIDE SEQUENCE [LARGE SCALE GENOMIC DNA]</scope>
    <source>
        <tissue evidence="2">Leaf</tissue>
    </source>
</reference>
<dbReference type="PANTHER" id="PTHR31549:SF191">
    <property type="entry name" value="DUF247 DOMAIN PROTEIN"/>
    <property type="match status" value="1"/>
</dbReference>
<dbReference type="EMBL" id="CP039349">
    <property type="protein sequence ID" value="QCD94095.1"/>
    <property type="molecule type" value="Genomic_DNA"/>
</dbReference>
<keyword evidence="1" id="KW-1133">Transmembrane helix</keyword>
<dbReference type="InterPro" id="IPR004158">
    <property type="entry name" value="DUF247_pln"/>
</dbReference>
<evidence type="ECO:0000313" key="2">
    <source>
        <dbReference type="EMBL" id="QCD94095.1"/>
    </source>
</evidence>
<name>A0A4D6LZ96_VIGUN</name>